<dbReference type="InterPro" id="IPR013083">
    <property type="entry name" value="Znf_RING/FYVE/PHD"/>
</dbReference>
<dbReference type="Gene3D" id="3.30.40.10">
    <property type="entry name" value="Zinc/RING finger domain, C3HC4 (zinc finger)"/>
    <property type="match status" value="1"/>
</dbReference>
<evidence type="ECO:0000313" key="1">
    <source>
        <dbReference type="EMBL" id="JAP90677.1"/>
    </source>
</evidence>
<dbReference type="SUPFAM" id="SSF48371">
    <property type="entry name" value="ARM repeat"/>
    <property type="match status" value="1"/>
</dbReference>
<dbReference type="InterPro" id="IPR000225">
    <property type="entry name" value="Armadillo"/>
</dbReference>
<organism evidence="1">
    <name type="scientific">Trepomonas sp. PC1</name>
    <dbReference type="NCBI Taxonomy" id="1076344"/>
    <lineage>
        <taxon>Eukaryota</taxon>
        <taxon>Metamonada</taxon>
        <taxon>Diplomonadida</taxon>
        <taxon>Hexamitidae</taxon>
        <taxon>Hexamitinae</taxon>
        <taxon>Trepomonas</taxon>
    </lineage>
</organism>
<protein>
    <submittedName>
        <fullName evidence="1">FYVE zinc finger domain-containing protein</fullName>
    </submittedName>
</protein>
<name>A0A146K1R3_9EUKA</name>
<dbReference type="SMART" id="SM00185">
    <property type="entry name" value="ARM"/>
    <property type="match status" value="2"/>
</dbReference>
<dbReference type="InterPro" id="IPR011989">
    <property type="entry name" value="ARM-like"/>
</dbReference>
<feature type="non-terminal residue" evidence="1">
    <location>
        <position position="406"/>
    </location>
</feature>
<dbReference type="SUPFAM" id="SSF57903">
    <property type="entry name" value="FYVE/PHD zinc finger"/>
    <property type="match status" value="1"/>
</dbReference>
<dbReference type="InterPro" id="IPR011011">
    <property type="entry name" value="Znf_FYVE_PHD"/>
</dbReference>
<gene>
    <name evidence="1" type="ORF">TPC1_20024</name>
</gene>
<dbReference type="Gene3D" id="1.25.10.10">
    <property type="entry name" value="Leucine-rich Repeat Variant"/>
    <property type="match status" value="1"/>
</dbReference>
<dbReference type="Pfam" id="PF00514">
    <property type="entry name" value="Arm"/>
    <property type="match status" value="1"/>
</dbReference>
<accession>A0A146K1R3</accession>
<sequence length="406" mass="47000">TFVSISQPVDILCTQKQNNLTCIYCEKQFTMLQRRINCSRCGIAICTECTEKIDSQQYCFVCSKLLSQDLYFFGPAEVQDVQNEKIIKCLSLDDSILSSQCIQYFANQMKSNQARQQMRVEDHIYQAAIQLLVQSVECLKQKNYSRYQTFQIFELCLAQPLNFLINFTAGTDQLQDQVVSSQVVEVLLKILEFEVKQQLKQQCIWLLRNLSSSQKGAELILRYSQLQKVVFCQMNANPSFQLINLVANLCKAQPQFAFKVLPGENIQNTKRFDFLSLSAQNTQNLAQIHLLRLVVYSSQNQQLKHDIFQLNLVIQVLRQTEDSGVLQAVVWALEQLFEANPELGEQFRLQFYEQPVCLVKLIGHMGENGLAVQLFKLHLFDQKCREFFNQHAYLKQQLKQILQKEG</sequence>
<proteinExistence type="predicted"/>
<reference evidence="1" key="1">
    <citation type="submission" date="2015-07" db="EMBL/GenBank/DDBJ databases">
        <title>Adaptation to a free-living lifestyle via gene acquisitions in the diplomonad Trepomonas sp. PC1.</title>
        <authorList>
            <person name="Xu F."/>
            <person name="Jerlstrom-Hultqvist J."/>
            <person name="Kolisko M."/>
            <person name="Simpson A.G.B."/>
            <person name="Roger A.J."/>
            <person name="Svard S.G."/>
            <person name="Andersson J.O."/>
        </authorList>
    </citation>
    <scope>NUCLEOTIDE SEQUENCE</scope>
    <source>
        <strain evidence="1">PC1</strain>
    </source>
</reference>
<dbReference type="AlphaFoldDB" id="A0A146K1R3"/>
<dbReference type="EMBL" id="GDID01005929">
    <property type="protein sequence ID" value="JAP90677.1"/>
    <property type="molecule type" value="Transcribed_RNA"/>
</dbReference>
<feature type="non-terminal residue" evidence="1">
    <location>
        <position position="1"/>
    </location>
</feature>
<dbReference type="InterPro" id="IPR016024">
    <property type="entry name" value="ARM-type_fold"/>
</dbReference>